<dbReference type="PRINTS" id="PR00081">
    <property type="entry name" value="GDHRDH"/>
</dbReference>
<keyword evidence="2" id="KW-0521">NADP</keyword>
<keyword evidence="6" id="KW-1185">Reference proteome</keyword>
<gene>
    <name evidence="5" type="ORF">HUN01_01150</name>
</gene>
<evidence type="ECO:0000256" key="2">
    <source>
        <dbReference type="ARBA" id="ARBA00022857"/>
    </source>
</evidence>
<protein>
    <submittedName>
        <fullName evidence="5">SDR family oxidoreductase</fullName>
    </submittedName>
</protein>
<dbReference type="GO" id="GO:0016616">
    <property type="term" value="F:oxidoreductase activity, acting on the CH-OH group of donors, NAD or NADP as acceptor"/>
    <property type="evidence" value="ECO:0007669"/>
    <property type="project" value="InterPro"/>
</dbReference>
<evidence type="ECO:0000256" key="3">
    <source>
        <dbReference type="ARBA" id="ARBA00023002"/>
    </source>
</evidence>
<evidence type="ECO:0000256" key="4">
    <source>
        <dbReference type="RuleBase" id="RU000363"/>
    </source>
</evidence>
<geneLocation type="plasmid" evidence="6">
    <name>pne_3</name>
</geneLocation>
<dbReference type="EMBL" id="CP054695">
    <property type="protein sequence ID" value="QMS86255.1"/>
    <property type="molecule type" value="Genomic_DNA"/>
</dbReference>
<evidence type="ECO:0000313" key="6">
    <source>
        <dbReference type="Proteomes" id="UP000514713"/>
    </source>
</evidence>
<dbReference type="CDD" id="cd05324">
    <property type="entry name" value="carb_red_PTCR-like_SDR_c"/>
    <property type="match status" value="1"/>
</dbReference>
<dbReference type="InterPro" id="IPR020904">
    <property type="entry name" value="Sc_DH/Rdtase_CS"/>
</dbReference>
<sequence length="237" mass="25185">MNIGENIPPVAIITGANRGIGLEVTSQLAHKGMVVILGARDLEKGKAAAEMLVKSGLKIFPRKLDVTDQQSIDKLLVQVEEEFGRLNVLVNNAGILYDTWQQASNADLDTVYEAFETNIFGAWRMCKAFIPLMRRSEHGRIVNVSSEAGSLTSMGSSTPAYSVSKAALNALTRTLAAELKGTGILVNSVCPGWVATEMGGPGGRPVEEGSASVVWAGTLPDDGPTGGFFRDGIPLPW</sequence>
<dbReference type="PANTHER" id="PTHR43490">
    <property type="entry name" value="(+)-NEOMENTHOL DEHYDROGENASE"/>
    <property type="match status" value="1"/>
</dbReference>
<keyword evidence="3" id="KW-0560">Oxidoreductase</keyword>
<keyword evidence="5" id="KW-0614">Plasmid</keyword>
<dbReference type="Pfam" id="PF00106">
    <property type="entry name" value="adh_short"/>
    <property type="match status" value="1"/>
</dbReference>
<dbReference type="PRINTS" id="PR00080">
    <property type="entry name" value="SDRFAMILY"/>
</dbReference>
<dbReference type="PROSITE" id="PS00061">
    <property type="entry name" value="ADH_SHORT"/>
    <property type="match status" value="1"/>
</dbReference>
<organism evidence="5 6">
    <name type="scientific">Nostoc edaphicum CCNP1411</name>
    <dbReference type="NCBI Taxonomy" id="1472755"/>
    <lineage>
        <taxon>Bacteria</taxon>
        <taxon>Bacillati</taxon>
        <taxon>Cyanobacteriota</taxon>
        <taxon>Cyanophyceae</taxon>
        <taxon>Nostocales</taxon>
        <taxon>Nostocaceae</taxon>
        <taxon>Nostoc</taxon>
    </lineage>
</organism>
<dbReference type="AlphaFoldDB" id="A0A7D7Q915"/>
<dbReference type="SUPFAM" id="SSF51735">
    <property type="entry name" value="NAD(P)-binding Rossmann-fold domains"/>
    <property type="match status" value="1"/>
</dbReference>
<dbReference type="Proteomes" id="UP000514713">
    <property type="component" value="Plasmid pNe_3"/>
</dbReference>
<name>A0A7D7Q915_9NOSO</name>
<dbReference type="InterPro" id="IPR002347">
    <property type="entry name" value="SDR_fam"/>
</dbReference>
<comment type="similarity">
    <text evidence="1 4">Belongs to the short-chain dehydrogenases/reductases (SDR) family.</text>
</comment>
<evidence type="ECO:0000256" key="1">
    <source>
        <dbReference type="ARBA" id="ARBA00006484"/>
    </source>
</evidence>
<reference evidence="6" key="1">
    <citation type="submission" date="2020-06" db="EMBL/GenBank/DDBJ databases">
        <title>Nostoc edaphicum CCNP1411 genome.</title>
        <authorList>
            <person name="Fidor A."/>
            <person name="Grabski M."/>
            <person name="Gawor J."/>
            <person name="Gromadka R."/>
            <person name="Wegrzyn G."/>
            <person name="Mazur-Marzec H."/>
        </authorList>
    </citation>
    <scope>NUCLEOTIDE SEQUENCE [LARGE SCALE GENOMIC DNA]</scope>
    <source>
        <strain evidence="6">CCNP1411</strain>
        <plasmid evidence="6">pne_3</plasmid>
    </source>
</reference>
<accession>A0A7D7Q915</accession>
<dbReference type="Gene3D" id="3.40.50.720">
    <property type="entry name" value="NAD(P)-binding Rossmann-like Domain"/>
    <property type="match status" value="1"/>
</dbReference>
<proteinExistence type="inferred from homology"/>
<dbReference type="InterPro" id="IPR045313">
    <property type="entry name" value="CBR1-like"/>
</dbReference>
<dbReference type="KEGG" id="ned:HUN01_01150"/>
<evidence type="ECO:0000313" key="5">
    <source>
        <dbReference type="EMBL" id="QMS86255.1"/>
    </source>
</evidence>
<dbReference type="RefSeq" id="WP_181927165.1">
    <property type="nucleotide sequence ID" value="NZ_CP054695.1"/>
</dbReference>
<dbReference type="GO" id="GO:0016020">
    <property type="term" value="C:membrane"/>
    <property type="evidence" value="ECO:0007669"/>
    <property type="project" value="TreeGrafter"/>
</dbReference>
<dbReference type="InterPro" id="IPR036291">
    <property type="entry name" value="NAD(P)-bd_dom_sf"/>
</dbReference>
<dbReference type="PANTHER" id="PTHR43490:SF99">
    <property type="entry name" value="SHORT-CHAIN DEHYDROGENASE_REDUCTASE"/>
    <property type="match status" value="1"/>
</dbReference>